<dbReference type="Proteomes" id="UP000675284">
    <property type="component" value="Unassembled WGS sequence"/>
</dbReference>
<dbReference type="InterPro" id="IPR014284">
    <property type="entry name" value="RNA_pol_sigma-70_dom"/>
</dbReference>
<dbReference type="GO" id="GO:0016987">
    <property type="term" value="F:sigma factor activity"/>
    <property type="evidence" value="ECO:0007669"/>
    <property type="project" value="UniProtKB-KW"/>
</dbReference>
<keyword evidence="2" id="KW-0805">Transcription regulation</keyword>
<comment type="caution">
    <text evidence="7">The sequence shown here is derived from an EMBL/GenBank/DDBJ whole genome shotgun (WGS) entry which is preliminary data.</text>
</comment>
<dbReference type="InterPro" id="IPR013249">
    <property type="entry name" value="RNA_pol_sigma70_r4_t2"/>
</dbReference>
<dbReference type="InterPro" id="IPR036388">
    <property type="entry name" value="WH-like_DNA-bd_sf"/>
</dbReference>
<feature type="domain" description="RNA polymerase sigma factor 70 region 4 type 2" evidence="6">
    <location>
        <begin position="116"/>
        <end position="165"/>
    </location>
</feature>
<dbReference type="Pfam" id="PF04542">
    <property type="entry name" value="Sigma70_r2"/>
    <property type="match status" value="1"/>
</dbReference>
<dbReference type="Pfam" id="PF08281">
    <property type="entry name" value="Sigma70_r4_2"/>
    <property type="match status" value="1"/>
</dbReference>
<dbReference type="InterPro" id="IPR013325">
    <property type="entry name" value="RNA_pol_sigma_r2"/>
</dbReference>
<reference evidence="7" key="1">
    <citation type="submission" date="2021-04" db="EMBL/GenBank/DDBJ databases">
        <title>Isolation and polyphasic classification of algal microorganism.</title>
        <authorList>
            <person name="Wang S."/>
        </authorList>
    </citation>
    <scope>NUCLEOTIDE SEQUENCE</scope>
    <source>
        <strain evidence="7">720a</strain>
    </source>
</reference>
<keyword evidence="3" id="KW-0731">Sigma factor</keyword>
<dbReference type="NCBIfam" id="TIGR02937">
    <property type="entry name" value="sigma70-ECF"/>
    <property type="match status" value="1"/>
</dbReference>
<gene>
    <name evidence="7" type="ORF">KCX74_18495</name>
</gene>
<dbReference type="GO" id="GO:0006352">
    <property type="term" value="P:DNA-templated transcription initiation"/>
    <property type="evidence" value="ECO:0007669"/>
    <property type="project" value="InterPro"/>
</dbReference>
<evidence type="ECO:0000256" key="1">
    <source>
        <dbReference type="ARBA" id="ARBA00010641"/>
    </source>
</evidence>
<dbReference type="InterPro" id="IPR039425">
    <property type="entry name" value="RNA_pol_sigma-70-like"/>
</dbReference>
<evidence type="ECO:0000313" key="8">
    <source>
        <dbReference type="Proteomes" id="UP000675284"/>
    </source>
</evidence>
<protein>
    <submittedName>
        <fullName evidence="7">RNA polymerase sigma factor</fullName>
    </submittedName>
</protein>
<dbReference type="CDD" id="cd06171">
    <property type="entry name" value="Sigma70_r4"/>
    <property type="match status" value="1"/>
</dbReference>
<keyword evidence="4" id="KW-0804">Transcription</keyword>
<comment type="similarity">
    <text evidence="1">Belongs to the sigma-70 factor family. ECF subfamily.</text>
</comment>
<evidence type="ECO:0000259" key="5">
    <source>
        <dbReference type="Pfam" id="PF04542"/>
    </source>
</evidence>
<dbReference type="GO" id="GO:0003677">
    <property type="term" value="F:DNA binding"/>
    <property type="evidence" value="ECO:0007669"/>
    <property type="project" value="InterPro"/>
</dbReference>
<dbReference type="PANTHER" id="PTHR43133:SF51">
    <property type="entry name" value="RNA POLYMERASE SIGMA FACTOR"/>
    <property type="match status" value="1"/>
</dbReference>
<dbReference type="InterPro" id="IPR013324">
    <property type="entry name" value="RNA_pol_sigma_r3/r4-like"/>
</dbReference>
<dbReference type="InterPro" id="IPR007627">
    <property type="entry name" value="RNA_pol_sigma70_r2"/>
</dbReference>
<evidence type="ECO:0000256" key="4">
    <source>
        <dbReference type="ARBA" id="ARBA00023163"/>
    </source>
</evidence>
<dbReference type="AlphaFoldDB" id="A0A941IAK0"/>
<evidence type="ECO:0000259" key="6">
    <source>
        <dbReference type="Pfam" id="PF08281"/>
    </source>
</evidence>
<sequence>MVDKETRLIKKIKKGNHQAFKKLYDRFADYSLRTAFAITKNQSDASDIVQETFIRVYRNIDSYDMSRSFKAWFYQILINETRRYMKKKTKQARSIESDQLLDFLHQQTEEAYHFDDLYLAMDKLEENHRTVIILKYLNGFTEKDIAEVLELNVNTVKSRLFKARK</sequence>
<dbReference type="RefSeq" id="WP_166530928.1">
    <property type="nucleotide sequence ID" value="NZ_JAGSOT010000082.1"/>
</dbReference>
<evidence type="ECO:0000256" key="2">
    <source>
        <dbReference type="ARBA" id="ARBA00023015"/>
    </source>
</evidence>
<evidence type="ECO:0000256" key="3">
    <source>
        <dbReference type="ARBA" id="ARBA00023082"/>
    </source>
</evidence>
<evidence type="ECO:0000313" key="7">
    <source>
        <dbReference type="EMBL" id="MBR7798019.1"/>
    </source>
</evidence>
<dbReference type="PANTHER" id="PTHR43133">
    <property type="entry name" value="RNA POLYMERASE ECF-TYPE SIGMA FACTO"/>
    <property type="match status" value="1"/>
</dbReference>
<dbReference type="SUPFAM" id="SSF88659">
    <property type="entry name" value="Sigma3 and sigma4 domains of RNA polymerase sigma factors"/>
    <property type="match status" value="1"/>
</dbReference>
<dbReference type="EMBL" id="JAGSOT010000082">
    <property type="protein sequence ID" value="MBR7798019.1"/>
    <property type="molecule type" value="Genomic_DNA"/>
</dbReference>
<proteinExistence type="inferred from homology"/>
<name>A0A941IAK0_9BACI</name>
<dbReference type="Gene3D" id="1.10.10.10">
    <property type="entry name" value="Winged helix-like DNA-binding domain superfamily/Winged helix DNA-binding domain"/>
    <property type="match status" value="1"/>
</dbReference>
<organism evidence="7 8">
    <name type="scientific">Virgibacillus salarius</name>
    <dbReference type="NCBI Taxonomy" id="447199"/>
    <lineage>
        <taxon>Bacteria</taxon>
        <taxon>Bacillati</taxon>
        <taxon>Bacillota</taxon>
        <taxon>Bacilli</taxon>
        <taxon>Bacillales</taxon>
        <taxon>Bacillaceae</taxon>
        <taxon>Virgibacillus</taxon>
    </lineage>
</organism>
<keyword evidence="8" id="KW-1185">Reference proteome</keyword>
<dbReference type="Gene3D" id="1.10.1740.10">
    <property type="match status" value="1"/>
</dbReference>
<dbReference type="SUPFAM" id="SSF88946">
    <property type="entry name" value="Sigma2 domain of RNA polymerase sigma factors"/>
    <property type="match status" value="1"/>
</dbReference>
<accession>A0A941IAK0</accession>
<feature type="domain" description="RNA polymerase sigma-70 region 2" evidence="5">
    <location>
        <begin position="23"/>
        <end position="90"/>
    </location>
</feature>